<protein>
    <recommendedName>
        <fullName evidence="3">HTH HARE-type domain-containing protein</fullName>
    </recommendedName>
</protein>
<sequence length="107" mass="12334">MNQQIRTLLIDQARKHTPVTYGDIMKRLGLDHDSPGDRSILSKELYEISKFEHNHKRPLLSSMAMYADLTDHGPGFYELAEDFGFGPKRKLADELFGFAEMKRCAQF</sequence>
<reference evidence="2" key="1">
    <citation type="submission" date="2023-07" db="EMBL/GenBank/DDBJ databases">
        <title>Functional and genomic diversity of the sorghum phyllosphere microbiome.</title>
        <authorList>
            <person name="Shade A."/>
        </authorList>
    </citation>
    <scope>NUCLEOTIDE SEQUENCE [LARGE SCALE GENOMIC DNA]</scope>
    <source>
        <strain evidence="2">SORGH_AS_0422</strain>
    </source>
</reference>
<evidence type="ECO:0000313" key="1">
    <source>
        <dbReference type="EMBL" id="MDT3401249.1"/>
    </source>
</evidence>
<comment type="caution">
    <text evidence="1">The sequence shown here is derived from an EMBL/GenBank/DDBJ whole genome shotgun (WGS) entry which is preliminary data.</text>
</comment>
<dbReference type="Proteomes" id="UP001258315">
    <property type="component" value="Unassembled WGS sequence"/>
</dbReference>
<name>A0ABU3GN97_9SPHI</name>
<gene>
    <name evidence="1" type="ORF">QE417_000321</name>
</gene>
<dbReference type="RefSeq" id="WP_311947108.1">
    <property type="nucleotide sequence ID" value="NZ_JAVLVU010000001.1"/>
</dbReference>
<proteinExistence type="predicted"/>
<evidence type="ECO:0008006" key="3">
    <source>
        <dbReference type="Google" id="ProtNLM"/>
    </source>
</evidence>
<keyword evidence="2" id="KW-1185">Reference proteome</keyword>
<organism evidence="1 2">
    <name type="scientific">Mucilaginibacter terrae</name>
    <dbReference type="NCBI Taxonomy" id="1955052"/>
    <lineage>
        <taxon>Bacteria</taxon>
        <taxon>Pseudomonadati</taxon>
        <taxon>Bacteroidota</taxon>
        <taxon>Sphingobacteriia</taxon>
        <taxon>Sphingobacteriales</taxon>
        <taxon>Sphingobacteriaceae</taxon>
        <taxon>Mucilaginibacter</taxon>
    </lineage>
</organism>
<evidence type="ECO:0000313" key="2">
    <source>
        <dbReference type="Proteomes" id="UP001258315"/>
    </source>
</evidence>
<accession>A0ABU3GN97</accession>
<dbReference type="EMBL" id="JAVLVU010000001">
    <property type="protein sequence ID" value="MDT3401249.1"/>
    <property type="molecule type" value="Genomic_DNA"/>
</dbReference>